<comment type="caution">
    <text evidence="1">The sequence shown here is derived from an EMBL/GenBank/DDBJ whole genome shotgun (WGS) entry which is preliminary data.</text>
</comment>
<evidence type="ECO:0000313" key="1">
    <source>
        <dbReference type="EMBL" id="KAH9423499.1"/>
    </source>
</evidence>
<gene>
    <name evidence="1" type="ORF">DERP_003779</name>
</gene>
<name>A0ABQ8JLL2_DERPT</name>
<sequence length="103" mass="11380">MFSEVKHSGIGDCSLFKSTLSSTTIIINHSDLLNHFVFGNASIIRFSSNISKNDLADCFALFFISDGLSVGIFSWLLPLSPFKSLPICLLSEFFRTSFDGDEC</sequence>
<keyword evidence="2" id="KW-1185">Reference proteome</keyword>
<reference evidence="1 2" key="1">
    <citation type="journal article" date="2018" name="J. Allergy Clin. Immunol.">
        <title>High-quality assembly of Dermatophagoides pteronyssinus genome and transcriptome reveals a wide range of novel allergens.</title>
        <authorList>
            <person name="Liu X.Y."/>
            <person name="Yang K.Y."/>
            <person name="Wang M.Q."/>
            <person name="Kwok J.S."/>
            <person name="Zeng X."/>
            <person name="Yang Z."/>
            <person name="Xiao X.J."/>
            <person name="Lau C.P."/>
            <person name="Li Y."/>
            <person name="Huang Z.M."/>
            <person name="Ba J.G."/>
            <person name="Yim A.K."/>
            <person name="Ouyang C.Y."/>
            <person name="Ngai S.M."/>
            <person name="Chan T.F."/>
            <person name="Leung E.L."/>
            <person name="Liu L."/>
            <person name="Liu Z.G."/>
            <person name="Tsui S.K."/>
        </authorList>
    </citation>
    <scope>NUCLEOTIDE SEQUENCE [LARGE SCALE GENOMIC DNA]</scope>
    <source>
        <strain evidence="1">Derp</strain>
    </source>
</reference>
<reference evidence="1 2" key="2">
    <citation type="journal article" date="2022" name="Mol. Biol. Evol.">
        <title>Comparative Genomics Reveals Insights into the Divergent Evolution of Astigmatic Mites and Household Pest Adaptations.</title>
        <authorList>
            <person name="Xiong Q."/>
            <person name="Wan A.T."/>
            <person name="Liu X."/>
            <person name="Fung C.S."/>
            <person name="Xiao X."/>
            <person name="Malainual N."/>
            <person name="Hou J."/>
            <person name="Wang L."/>
            <person name="Wang M."/>
            <person name="Yang K.Y."/>
            <person name="Cui Y."/>
            <person name="Leung E.L."/>
            <person name="Nong W."/>
            <person name="Shin S.K."/>
            <person name="Au S.W."/>
            <person name="Jeong K.Y."/>
            <person name="Chew F.T."/>
            <person name="Hui J.H."/>
            <person name="Leung T.F."/>
            <person name="Tungtrongchitr A."/>
            <person name="Zhong N."/>
            <person name="Liu Z."/>
            <person name="Tsui S.K."/>
        </authorList>
    </citation>
    <scope>NUCLEOTIDE SEQUENCE [LARGE SCALE GENOMIC DNA]</scope>
    <source>
        <strain evidence="1">Derp</strain>
    </source>
</reference>
<organism evidence="1 2">
    <name type="scientific">Dermatophagoides pteronyssinus</name>
    <name type="common">European house dust mite</name>
    <dbReference type="NCBI Taxonomy" id="6956"/>
    <lineage>
        <taxon>Eukaryota</taxon>
        <taxon>Metazoa</taxon>
        <taxon>Ecdysozoa</taxon>
        <taxon>Arthropoda</taxon>
        <taxon>Chelicerata</taxon>
        <taxon>Arachnida</taxon>
        <taxon>Acari</taxon>
        <taxon>Acariformes</taxon>
        <taxon>Sarcoptiformes</taxon>
        <taxon>Astigmata</taxon>
        <taxon>Psoroptidia</taxon>
        <taxon>Analgoidea</taxon>
        <taxon>Pyroglyphidae</taxon>
        <taxon>Dermatophagoidinae</taxon>
        <taxon>Dermatophagoides</taxon>
    </lineage>
</organism>
<accession>A0ABQ8JLL2</accession>
<protein>
    <submittedName>
        <fullName evidence="1">Uncharacterized protein</fullName>
    </submittedName>
</protein>
<dbReference type="Proteomes" id="UP000887458">
    <property type="component" value="Unassembled WGS sequence"/>
</dbReference>
<dbReference type="EMBL" id="NJHN03000032">
    <property type="protein sequence ID" value="KAH9423499.1"/>
    <property type="molecule type" value="Genomic_DNA"/>
</dbReference>
<proteinExistence type="predicted"/>
<evidence type="ECO:0000313" key="2">
    <source>
        <dbReference type="Proteomes" id="UP000887458"/>
    </source>
</evidence>